<accession>A0AAP0LXG9</accession>
<dbReference type="Proteomes" id="UP001428341">
    <property type="component" value="Unassembled WGS sequence"/>
</dbReference>
<protein>
    <recommendedName>
        <fullName evidence="5">SWIM-type domain-containing protein</fullName>
    </recommendedName>
</protein>
<comment type="caution">
    <text evidence="6">The sequence shown here is derived from an EMBL/GenBank/DDBJ whole genome shotgun (WGS) entry which is preliminary data.</text>
</comment>
<dbReference type="PROSITE" id="PS50966">
    <property type="entry name" value="ZF_SWIM"/>
    <property type="match status" value="1"/>
</dbReference>
<name>A0AAP0LXG9_9ROSI</name>
<evidence type="ECO:0000256" key="2">
    <source>
        <dbReference type="ARBA" id="ARBA00022771"/>
    </source>
</evidence>
<keyword evidence="1" id="KW-0479">Metal-binding</keyword>
<evidence type="ECO:0000313" key="6">
    <source>
        <dbReference type="EMBL" id="KAK9186744.1"/>
    </source>
</evidence>
<dbReference type="InterPro" id="IPR006564">
    <property type="entry name" value="Znf_PMZ"/>
</dbReference>
<sequence>MKVVGRNKRKECEIKGGTEVVGDDAIIDGGRKRQCRNGFIRYLTITGVMDSVSTVYEVDKQRKLCSCGFWQKSGVPCPHACKCILQKAENIDDFVHKMRTISQYRDTYGPGMNTLPKEFPWMSHVSAVLLLPPRANATIVEDTPYRIPHTKQISPRSATSLAAGQNFLRLPSSSSDEDSISKSFFFFLFFLTMESNF</sequence>
<dbReference type="AlphaFoldDB" id="A0AAP0LXG9"/>
<dbReference type="EMBL" id="JBCGBO010000007">
    <property type="protein sequence ID" value="KAK9186744.1"/>
    <property type="molecule type" value="Genomic_DNA"/>
</dbReference>
<dbReference type="InterPro" id="IPR007527">
    <property type="entry name" value="Znf_SWIM"/>
</dbReference>
<dbReference type="GO" id="GO:0008270">
    <property type="term" value="F:zinc ion binding"/>
    <property type="evidence" value="ECO:0007669"/>
    <property type="project" value="UniProtKB-KW"/>
</dbReference>
<dbReference type="Pfam" id="PF04434">
    <property type="entry name" value="SWIM"/>
    <property type="match status" value="1"/>
</dbReference>
<evidence type="ECO:0000259" key="5">
    <source>
        <dbReference type="PROSITE" id="PS50966"/>
    </source>
</evidence>
<evidence type="ECO:0000256" key="4">
    <source>
        <dbReference type="PROSITE-ProRule" id="PRU00325"/>
    </source>
</evidence>
<proteinExistence type="predicted"/>
<keyword evidence="3" id="KW-0862">Zinc</keyword>
<keyword evidence="7" id="KW-1185">Reference proteome</keyword>
<evidence type="ECO:0000313" key="7">
    <source>
        <dbReference type="Proteomes" id="UP001428341"/>
    </source>
</evidence>
<evidence type="ECO:0000256" key="1">
    <source>
        <dbReference type="ARBA" id="ARBA00022723"/>
    </source>
</evidence>
<reference evidence="6 7" key="1">
    <citation type="submission" date="2024-05" db="EMBL/GenBank/DDBJ databases">
        <title>Haplotype-resolved chromosome-level genome assembly of Huyou (Citrus changshanensis).</title>
        <authorList>
            <person name="Miao C."/>
            <person name="Chen W."/>
            <person name="Wu Y."/>
            <person name="Wang L."/>
            <person name="Zhao S."/>
            <person name="Grierson D."/>
            <person name="Xu C."/>
            <person name="Chen K."/>
        </authorList>
    </citation>
    <scope>NUCLEOTIDE SEQUENCE [LARGE SCALE GENOMIC DNA]</scope>
    <source>
        <strain evidence="6">01-14</strain>
        <tissue evidence="6">Leaf</tissue>
    </source>
</reference>
<organism evidence="6 7">
    <name type="scientific">Citrus x changshan-huyou</name>
    <dbReference type="NCBI Taxonomy" id="2935761"/>
    <lineage>
        <taxon>Eukaryota</taxon>
        <taxon>Viridiplantae</taxon>
        <taxon>Streptophyta</taxon>
        <taxon>Embryophyta</taxon>
        <taxon>Tracheophyta</taxon>
        <taxon>Spermatophyta</taxon>
        <taxon>Magnoliopsida</taxon>
        <taxon>eudicotyledons</taxon>
        <taxon>Gunneridae</taxon>
        <taxon>Pentapetalae</taxon>
        <taxon>rosids</taxon>
        <taxon>malvids</taxon>
        <taxon>Sapindales</taxon>
        <taxon>Rutaceae</taxon>
        <taxon>Aurantioideae</taxon>
        <taxon>Citrus</taxon>
    </lineage>
</organism>
<gene>
    <name evidence="6" type="ORF">WN944_018132</name>
</gene>
<evidence type="ECO:0000256" key="3">
    <source>
        <dbReference type="ARBA" id="ARBA00022833"/>
    </source>
</evidence>
<dbReference type="SMART" id="SM00575">
    <property type="entry name" value="ZnF_PMZ"/>
    <property type="match status" value="1"/>
</dbReference>
<keyword evidence="2 4" id="KW-0863">Zinc-finger</keyword>
<feature type="domain" description="SWIM-type" evidence="5">
    <location>
        <begin position="56"/>
        <end position="88"/>
    </location>
</feature>